<dbReference type="HOGENOM" id="CLU_122448_0_0_1"/>
<dbReference type="OrthoDB" id="25408at2759"/>
<reference evidence="1" key="3">
    <citation type="submission" date="2012-09" db="EMBL/GenBank/DDBJ databases">
        <authorList>
            <consortium name="VectorBase"/>
        </authorList>
    </citation>
    <scope>NUCLEOTIDE SEQUENCE</scope>
    <source>
        <strain evidence="1">Liverpool</strain>
    </source>
</reference>
<protein>
    <submittedName>
        <fullName evidence="1">AAEL001714-PA</fullName>
    </submittedName>
</protein>
<name>A0A1S4EZL8_AEDAE</name>
<dbReference type="OMA" id="FKHIMNT"/>
<accession>A0A1S4EZL8</accession>
<dbReference type="Proteomes" id="UP000682892">
    <property type="component" value="Unassembled WGS sequence"/>
</dbReference>
<organism evidence="1 2">
    <name type="scientific">Aedes aegypti</name>
    <name type="common">Yellowfever mosquito</name>
    <name type="synonym">Culex aegypti</name>
    <dbReference type="NCBI Taxonomy" id="7159"/>
    <lineage>
        <taxon>Eukaryota</taxon>
        <taxon>Metazoa</taxon>
        <taxon>Ecdysozoa</taxon>
        <taxon>Arthropoda</taxon>
        <taxon>Hexapoda</taxon>
        <taxon>Insecta</taxon>
        <taxon>Pterygota</taxon>
        <taxon>Neoptera</taxon>
        <taxon>Endopterygota</taxon>
        <taxon>Diptera</taxon>
        <taxon>Nematocera</taxon>
        <taxon>Culicoidea</taxon>
        <taxon>Culicidae</taxon>
        <taxon>Culicinae</taxon>
        <taxon>Aedini</taxon>
        <taxon>Aedes</taxon>
        <taxon>Stegomyia</taxon>
    </lineage>
</organism>
<dbReference type="AlphaFoldDB" id="A0A1S4EZL8"/>
<dbReference type="Gene3D" id="3.10.450.50">
    <property type="match status" value="1"/>
</dbReference>
<evidence type="ECO:0000313" key="2">
    <source>
        <dbReference type="Proteomes" id="UP000682892"/>
    </source>
</evidence>
<dbReference type="InterPro" id="IPR032710">
    <property type="entry name" value="NTF2-like_dom_sf"/>
</dbReference>
<evidence type="ECO:0000313" key="1">
    <source>
        <dbReference type="EMBL" id="EAT47158.1"/>
    </source>
</evidence>
<sequence>MTTAIDPELRTKIDTACRMEEKFTKLYNEKVAKKRHQMTWLYMDNGLLVWNGNGANGKDNIQKCFQERLRFKHIMNTLVAQPIIGDAVPSQLTFIIKVSEDSEMFHLKGIDQYMDALEGDIP</sequence>
<dbReference type="KEGG" id="aag:5572073"/>
<dbReference type="SUPFAM" id="SSF54427">
    <property type="entry name" value="NTF2-like"/>
    <property type="match status" value="1"/>
</dbReference>
<dbReference type="EMBL" id="CH477225">
    <property type="protein sequence ID" value="EAT47158.1"/>
    <property type="molecule type" value="Genomic_DNA"/>
</dbReference>
<dbReference type="GeneID" id="5572073"/>
<reference evidence="1" key="2">
    <citation type="journal article" date="2007" name="Science">
        <title>Genome sequence of Aedes aegypti, a major arbovirus vector.</title>
        <authorList>
            <person name="Nene V."/>
            <person name="Wortman J.R."/>
            <person name="Lawson D."/>
            <person name="Haas B."/>
            <person name="Kodira C."/>
            <person name="Tu Z.J."/>
            <person name="Loftus B."/>
            <person name="Xi Z."/>
            <person name="Megy K."/>
            <person name="Grabherr M."/>
            <person name="Ren Q."/>
            <person name="Zdobnov E.M."/>
            <person name="Lobo N.F."/>
            <person name="Campbell K.S."/>
            <person name="Brown S.E."/>
            <person name="Bonaldo M.F."/>
            <person name="Zhu J."/>
            <person name="Sinkins S.P."/>
            <person name="Hogenkamp D.G."/>
            <person name="Amedeo P."/>
            <person name="Arensburger P."/>
            <person name="Atkinson P.W."/>
            <person name="Bidwell S."/>
            <person name="Biedler J."/>
            <person name="Birney E."/>
            <person name="Bruggner R.V."/>
            <person name="Costas J."/>
            <person name="Coy M.R."/>
            <person name="Crabtree J."/>
            <person name="Crawford M."/>
            <person name="Debruyn B."/>
            <person name="Decaprio D."/>
            <person name="Eiglmeier K."/>
            <person name="Eisenstadt E."/>
            <person name="El-Dorry H."/>
            <person name="Gelbart W.M."/>
            <person name="Gomes S.L."/>
            <person name="Hammond M."/>
            <person name="Hannick L.I."/>
            <person name="Hogan J.R."/>
            <person name="Holmes M.H."/>
            <person name="Jaffe D."/>
            <person name="Johnston J.S."/>
            <person name="Kennedy R.C."/>
            <person name="Koo H."/>
            <person name="Kravitz S."/>
            <person name="Kriventseva E.V."/>
            <person name="Kulp D."/>
            <person name="Labutti K."/>
            <person name="Lee E."/>
            <person name="Li S."/>
            <person name="Lovin D.D."/>
            <person name="Mao C."/>
            <person name="Mauceli E."/>
            <person name="Menck C.F."/>
            <person name="Miller J.R."/>
            <person name="Montgomery P."/>
            <person name="Mori A."/>
            <person name="Nascimento A.L."/>
            <person name="Naveira H.F."/>
            <person name="Nusbaum C."/>
            <person name="O'leary S."/>
            <person name="Orvis J."/>
            <person name="Pertea M."/>
            <person name="Quesneville H."/>
            <person name="Reidenbach K.R."/>
            <person name="Rogers Y.H."/>
            <person name="Roth C.W."/>
            <person name="Schneider J.R."/>
            <person name="Schatz M."/>
            <person name="Shumway M."/>
            <person name="Stanke M."/>
            <person name="Stinson E.O."/>
            <person name="Tubio J.M."/>
            <person name="Vanzee J.P."/>
            <person name="Verjovski-Almeida S."/>
            <person name="Werner D."/>
            <person name="White O."/>
            <person name="Wyder S."/>
            <person name="Zeng Q."/>
            <person name="Zhao Q."/>
            <person name="Zhao Y."/>
            <person name="Hill C.A."/>
            <person name="Raikhel A.S."/>
            <person name="Soares M.B."/>
            <person name="Knudson D.L."/>
            <person name="Lee N.H."/>
            <person name="Galagan J."/>
            <person name="Salzberg S.L."/>
            <person name="Paulsen I.T."/>
            <person name="Dimopoulos G."/>
            <person name="Collins F.H."/>
            <person name="Birren B."/>
            <person name="Fraser-Liggett C.M."/>
            <person name="Severson D.W."/>
        </authorList>
    </citation>
    <scope>NUCLEOTIDE SEQUENCE [LARGE SCALE GENOMIC DNA]</scope>
    <source>
        <strain evidence="1">Liverpool</strain>
    </source>
</reference>
<proteinExistence type="predicted"/>
<reference evidence="1" key="1">
    <citation type="submission" date="2005-10" db="EMBL/GenBank/DDBJ databases">
        <authorList>
            <person name="Loftus B.J."/>
            <person name="Nene V.M."/>
            <person name="Hannick L.I."/>
            <person name="Bidwell S."/>
            <person name="Haas B."/>
            <person name="Amedeo P."/>
            <person name="Orvis J."/>
            <person name="Wortman J.R."/>
            <person name="White O.R."/>
            <person name="Salzberg S."/>
            <person name="Shumway M."/>
            <person name="Koo H."/>
            <person name="Zhao Y."/>
            <person name="Holmes M."/>
            <person name="Miller J."/>
            <person name="Schatz M."/>
            <person name="Pop M."/>
            <person name="Pai G."/>
            <person name="Utterback T."/>
            <person name="Rogers Y.-H."/>
            <person name="Kravitz S."/>
            <person name="Fraser C.M."/>
        </authorList>
    </citation>
    <scope>NUCLEOTIDE SEQUENCE</scope>
    <source>
        <strain evidence="1">Liverpool</strain>
    </source>
</reference>
<gene>
    <name evidence="1" type="ORF">AAEL801239</name>
    <name evidence="1" type="ORF">AaeL_AAEL001714</name>
</gene>